<feature type="region of interest" description="Disordered" evidence="1">
    <location>
        <begin position="727"/>
        <end position="754"/>
    </location>
</feature>
<feature type="compositionally biased region" description="Basic and acidic residues" evidence="1">
    <location>
        <begin position="593"/>
        <end position="602"/>
    </location>
</feature>
<feature type="compositionally biased region" description="Polar residues" evidence="1">
    <location>
        <begin position="512"/>
        <end position="522"/>
    </location>
</feature>
<organism evidence="3 4">
    <name type="scientific">Teratosphaeria destructans</name>
    <dbReference type="NCBI Taxonomy" id="418781"/>
    <lineage>
        <taxon>Eukaryota</taxon>
        <taxon>Fungi</taxon>
        <taxon>Dikarya</taxon>
        <taxon>Ascomycota</taxon>
        <taxon>Pezizomycotina</taxon>
        <taxon>Dothideomycetes</taxon>
        <taxon>Dothideomycetidae</taxon>
        <taxon>Mycosphaerellales</taxon>
        <taxon>Teratosphaeriaceae</taxon>
        <taxon>Teratosphaeria</taxon>
    </lineage>
</organism>
<feature type="region of interest" description="Disordered" evidence="1">
    <location>
        <begin position="115"/>
        <end position="409"/>
    </location>
</feature>
<evidence type="ECO:0000256" key="1">
    <source>
        <dbReference type="SAM" id="MobiDB-lite"/>
    </source>
</evidence>
<reference evidence="3 4" key="2">
    <citation type="journal article" date="2021" name="Curr. Genet.">
        <title>Genetic response to nitrogen starvation in the aggressive Eucalyptus foliar pathogen Teratosphaeria destructans.</title>
        <authorList>
            <person name="Havenga M."/>
            <person name="Wingfield B.D."/>
            <person name="Wingfield M.J."/>
            <person name="Dreyer L.L."/>
            <person name="Roets F."/>
            <person name="Aylward J."/>
        </authorList>
    </citation>
    <scope>NUCLEOTIDE SEQUENCE [LARGE SCALE GENOMIC DNA]</scope>
    <source>
        <strain evidence="3">CMW44962</strain>
    </source>
</reference>
<name>A0A9W7W1A3_9PEZI</name>
<feature type="region of interest" description="Disordered" evidence="1">
    <location>
        <begin position="1"/>
        <end position="25"/>
    </location>
</feature>
<keyword evidence="4" id="KW-1185">Reference proteome</keyword>
<feature type="transmembrane region" description="Helical" evidence="2">
    <location>
        <begin position="1017"/>
        <end position="1037"/>
    </location>
</feature>
<feature type="compositionally biased region" description="Polar residues" evidence="1">
    <location>
        <begin position="69"/>
        <end position="90"/>
    </location>
</feature>
<protein>
    <submittedName>
        <fullName evidence="3">Serine-rich protein</fullName>
    </submittedName>
</protein>
<feature type="compositionally biased region" description="Polar residues" evidence="1">
    <location>
        <begin position="773"/>
        <end position="782"/>
    </location>
</feature>
<dbReference type="EMBL" id="RIBY02001976">
    <property type="protein sequence ID" value="KAH9826612.1"/>
    <property type="molecule type" value="Genomic_DNA"/>
</dbReference>
<feature type="compositionally biased region" description="Basic residues" evidence="1">
    <location>
        <begin position="806"/>
        <end position="815"/>
    </location>
</feature>
<feature type="region of interest" description="Disordered" evidence="1">
    <location>
        <begin position="768"/>
        <end position="885"/>
    </location>
</feature>
<feature type="compositionally biased region" description="Basic residues" evidence="1">
    <location>
        <begin position="671"/>
        <end position="683"/>
    </location>
</feature>
<dbReference type="OrthoDB" id="4153178at2759"/>
<dbReference type="Proteomes" id="UP001138500">
    <property type="component" value="Unassembled WGS sequence"/>
</dbReference>
<evidence type="ECO:0000313" key="3">
    <source>
        <dbReference type="EMBL" id="KAH9826612.1"/>
    </source>
</evidence>
<evidence type="ECO:0000313" key="4">
    <source>
        <dbReference type="Proteomes" id="UP001138500"/>
    </source>
</evidence>
<feature type="compositionally biased region" description="Low complexity" evidence="1">
    <location>
        <begin position="684"/>
        <end position="694"/>
    </location>
</feature>
<feature type="region of interest" description="Disordered" evidence="1">
    <location>
        <begin position="502"/>
        <end position="522"/>
    </location>
</feature>
<feature type="compositionally biased region" description="Polar residues" evidence="1">
    <location>
        <begin position="280"/>
        <end position="300"/>
    </location>
</feature>
<dbReference type="AlphaFoldDB" id="A0A9W7W1A3"/>
<feature type="compositionally biased region" description="Basic residues" evidence="1">
    <location>
        <begin position="738"/>
        <end position="747"/>
    </location>
</feature>
<proteinExistence type="predicted"/>
<feature type="compositionally biased region" description="Polar residues" evidence="1">
    <location>
        <begin position="204"/>
        <end position="216"/>
    </location>
</feature>
<keyword evidence="2" id="KW-0472">Membrane</keyword>
<reference evidence="3 4" key="1">
    <citation type="journal article" date="2018" name="IMA Fungus">
        <title>IMA Genome-F 10: Nine draft genome sequences of Claviceps purpurea s.lat., including C. arundinis, C. humidiphila, and C. cf. spartinae, pseudomolecules for the pitch canker pathogen Fusarium circinatum, draft genome of Davidsoniella eucalypti, Grosmannia galeiformis, Quambalaria eucalypti, and Teratosphaeria destructans.</title>
        <authorList>
            <person name="Wingfield B.D."/>
            <person name="Liu M."/>
            <person name="Nguyen H.D."/>
            <person name="Lane F.A."/>
            <person name="Morgan S.W."/>
            <person name="De Vos L."/>
            <person name="Wilken P.M."/>
            <person name="Duong T.A."/>
            <person name="Aylward J."/>
            <person name="Coetzee M.P."/>
            <person name="Dadej K."/>
            <person name="De Beer Z.W."/>
            <person name="Findlay W."/>
            <person name="Havenga M."/>
            <person name="Kolarik M."/>
            <person name="Menzies J.G."/>
            <person name="Naidoo K."/>
            <person name="Pochopski O."/>
            <person name="Shoukouhi P."/>
            <person name="Santana Q.C."/>
            <person name="Seifert K.A."/>
            <person name="Soal N."/>
            <person name="Steenkamp E.T."/>
            <person name="Tatham C.T."/>
            <person name="van der Nest M.A."/>
            <person name="Wingfield M.J."/>
        </authorList>
    </citation>
    <scope>NUCLEOTIDE SEQUENCE [LARGE SCALE GENOMIC DNA]</scope>
    <source>
        <strain evidence="3">CMW44962</strain>
    </source>
</reference>
<keyword evidence="2" id="KW-0812">Transmembrane</keyword>
<evidence type="ECO:0000256" key="2">
    <source>
        <dbReference type="SAM" id="Phobius"/>
    </source>
</evidence>
<gene>
    <name evidence="3" type="ORF">Tdes44962_MAKER10031</name>
</gene>
<feature type="compositionally biased region" description="Low complexity" evidence="1">
    <location>
        <begin position="226"/>
        <end position="237"/>
    </location>
</feature>
<sequence length="1047" mass="114728">MFLDPQPLRPKQSASPSPFFSARMPEECAGDQRWRLKKRKAVDDLMTPSPREEQQVESANEMDQEDPLESSNATIRLVTDTPTPSPSSHNWKTLSLSSAFDSDFEDVHTAQEIKVQKYDGASSRWSSTGDDVDGAHPPSRASLSGFPASAVSEPLSAPNKAPKVSTPASIALRHASSTRDRAPSTAPWYYRSGSSGNYSTSSTLQEGNASTTSSGRHSWHNRHSQGTTLQGTPTPTEQELRKRIAELADLDFSRQGPAHALETLQESSPERATIRPVPPSTNSSSTGDRQVSGSSTTGSAFSLRRVLTGPRSRSHSASTSDRDAAPAPDIPLRRSSRRWSSPVRVAPLRIRKSKTPPAPSERPSQESLGRSEEGLQDSQASSAHVIRQRESRDSLAQSEATLPLPGLTSQQSTASLLPYRAVFPPSSPIIAVFDSDPSEAPARPENPHLRFSPSVESIQSRLDHPSIIHPPERALRAVSSWSSLRPSSADDIVPPLFIPKKRQGKRPASLPLGSTSNFASSSKMDEEIDTLPYPRQPFSSHLSTIASESDRFSEATNQRLSHFSLGSGVMTGDDGSTSSSLLLNGRWAQPSARENDSAQKIDSEEEEPRTSNIYREGSAIPQPLFKAKTAPGGGRTYDGCVPPVPPIPRSGDSEEDFDTVSELPPQSPALRPKRSGYSLRRRSNSTPSRTSQSQGMSYIESERASQASSLFPTWAKHFYSGTGHLISSSGVSLSSSRSQRRPHRQYHVRTESQWTERSITSRLGTGYDEIESSLGSPNSSHFLPSIFRPRTRPRARSEGNSGSSKIKSRPSRRSRPSADIASQRDSMAITPAPADDQMSAEVLPSGQPRWGRLKDSSPTPDQSPPAARTRPLPREYSRQKDWDHLEFPRPMTKDRLSDFDLGQPHLLPTRRTATHRLSNWRPPSFVESLDTLVRSRCNRQILLFCLGFICPILWMIAACLPLPHRPASQGDMEKTLAGSAEDIAAAMMKHEAGDAERRWREEKQWLKARWWRTLNRIMSVIGVLVIAAVVSLSVVVARGVGGSAAAT</sequence>
<feature type="compositionally biased region" description="Basic and acidic residues" evidence="1">
    <location>
        <begin position="872"/>
        <end position="885"/>
    </location>
</feature>
<feature type="compositionally biased region" description="Low complexity" evidence="1">
    <location>
        <begin position="727"/>
        <end position="737"/>
    </location>
</feature>
<feature type="region of interest" description="Disordered" evidence="1">
    <location>
        <begin position="565"/>
        <end position="701"/>
    </location>
</feature>
<feature type="compositionally biased region" description="Low complexity" evidence="1">
    <location>
        <begin position="566"/>
        <end position="585"/>
    </location>
</feature>
<accession>A0A9W7W1A3</accession>
<feature type="compositionally biased region" description="Low complexity" evidence="1">
    <location>
        <begin position="189"/>
        <end position="203"/>
    </location>
</feature>
<feature type="transmembrane region" description="Helical" evidence="2">
    <location>
        <begin position="941"/>
        <end position="962"/>
    </location>
</feature>
<feature type="region of interest" description="Disordered" evidence="1">
    <location>
        <begin position="39"/>
        <end position="90"/>
    </location>
</feature>
<comment type="caution">
    <text evidence="3">The sequence shown here is derived from an EMBL/GenBank/DDBJ whole genome shotgun (WGS) entry which is preliminary data.</text>
</comment>
<keyword evidence="2" id="KW-1133">Transmembrane helix</keyword>